<evidence type="ECO:0000256" key="7">
    <source>
        <dbReference type="ARBA" id="ARBA00024701"/>
    </source>
</evidence>
<keyword evidence="6" id="KW-0804">Transcription</keyword>
<dbReference type="SUPFAM" id="SSF88946">
    <property type="entry name" value="Sigma2 domain of RNA polymerase sigma factors"/>
    <property type="match status" value="1"/>
</dbReference>
<keyword evidence="3" id="KW-0805">Transcription regulation</keyword>
<evidence type="ECO:0000256" key="3">
    <source>
        <dbReference type="ARBA" id="ARBA00023015"/>
    </source>
</evidence>
<reference evidence="9" key="1">
    <citation type="journal article" date="2008" name="Diagn. Microbiol. Infect. Dis.">
        <title>The sigH gene sequence can subspeciate staphylococci.</title>
        <authorList>
            <person name="Morikawa K."/>
            <person name="Ohniwa R.L."/>
            <person name="Kumano M."/>
            <person name="Okamura H."/>
            <person name="Saito S."/>
            <person name="Ohta T."/>
        </authorList>
    </citation>
    <scope>NUCLEOTIDE SEQUENCE</scope>
    <source>
        <strain evidence="9">LMG 22723</strain>
    </source>
</reference>
<dbReference type="Gene3D" id="1.10.1740.10">
    <property type="match status" value="1"/>
</dbReference>
<evidence type="ECO:0000256" key="2">
    <source>
        <dbReference type="ARBA" id="ARBA00021245"/>
    </source>
</evidence>
<dbReference type="PANTHER" id="PTHR43133">
    <property type="entry name" value="RNA POLYMERASE ECF-TYPE SIGMA FACTO"/>
    <property type="match status" value="1"/>
</dbReference>
<protein>
    <recommendedName>
        <fullName evidence="2">RNA polymerase sigma factor SigS</fullName>
    </recommendedName>
</protein>
<evidence type="ECO:0000313" key="9">
    <source>
        <dbReference type="EMBL" id="ABY26584.1"/>
    </source>
</evidence>
<keyword evidence="4" id="KW-0731">Sigma factor</keyword>
<dbReference type="InterPro" id="IPR016032">
    <property type="entry name" value="Sig_transdc_resp-reg_C-effctor"/>
</dbReference>
<evidence type="ECO:0000256" key="5">
    <source>
        <dbReference type="ARBA" id="ARBA00023125"/>
    </source>
</evidence>
<proteinExistence type="inferred from homology"/>
<dbReference type="SUPFAM" id="SSF46894">
    <property type="entry name" value="C-terminal effector domain of the bipartite response regulators"/>
    <property type="match status" value="1"/>
</dbReference>
<dbReference type="InterPro" id="IPR014284">
    <property type="entry name" value="RNA_pol_sigma-70_dom"/>
</dbReference>
<evidence type="ECO:0000256" key="1">
    <source>
        <dbReference type="ARBA" id="ARBA00007788"/>
    </source>
</evidence>
<organism evidence="9">
    <name type="scientific">Staphylococcus simiae</name>
    <dbReference type="NCBI Taxonomy" id="308354"/>
    <lineage>
        <taxon>Bacteria</taxon>
        <taxon>Bacillati</taxon>
        <taxon>Bacillota</taxon>
        <taxon>Bacilli</taxon>
        <taxon>Bacillales</taxon>
        <taxon>Staphylococcaceae</taxon>
        <taxon>Staphylococcus</taxon>
    </lineage>
</organism>
<comment type="function">
    <text evidence="7">Sigma factors are initiation factors that promote the attachment of RNA polymerase to specific initiation sites and are then released. Sigma-S contributes to the protection against external stress, thus playing a role in cellular fitness and survival.</text>
</comment>
<name>A9YUV3_9STAP</name>
<feature type="domain" description="RNA polymerase sigma-70 region 2" evidence="8">
    <location>
        <begin position="24"/>
        <end position="90"/>
    </location>
</feature>
<dbReference type="NCBIfam" id="TIGR02937">
    <property type="entry name" value="sigma70-ECF"/>
    <property type="match status" value="1"/>
</dbReference>
<dbReference type="InterPro" id="IPR013325">
    <property type="entry name" value="RNA_pol_sigma_r2"/>
</dbReference>
<dbReference type="InterPro" id="IPR039425">
    <property type="entry name" value="RNA_pol_sigma-70-like"/>
</dbReference>
<dbReference type="InterPro" id="IPR036388">
    <property type="entry name" value="WH-like_DNA-bd_sf"/>
</dbReference>
<dbReference type="Pfam" id="PF04542">
    <property type="entry name" value="Sigma70_r2"/>
    <property type="match status" value="1"/>
</dbReference>
<dbReference type="GO" id="GO:0003677">
    <property type="term" value="F:DNA binding"/>
    <property type="evidence" value="ECO:0007669"/>
    <property type="project" value="UniProtKB-KW"/>
</dbReference>
<dbReference type="Gene3D" id="1.10.10.10">
    <property type="entry name" value="Winged helix-like DNA-binding domain superfamily/Winged helix DNA-binding domain"/>
    <property type="match status" value="1"/>
</dbReference>
<dbReference type="GO" id="GO:0006352">
    <property type="term" value="P:DNA-templated transcription initiation"/>
    <property type="evidence" value="ECO:0007669"/>
    <property type="project" value="InterPro"/>
</dbReference>
<dbReference type="RefSeq" id="WP_002465111.1">
    <property type="nucleotide sequence ID" value="NZ_LT906460.1"/>
</dbReference>
<dbReference type="PANTHER" id="PTHR43133:SF8">
    <property type="entry name" value="RNA POLYMERASE SIGMA FACTOR HI_1459-RELATED"/>
    <property type="match status" value="1"/>
</dbReference>
<dbReference type="InterPro" id="IPR007627">
    <property type="entry name" value="RNA_pol_sigma70_r2"/>
</dbReference>
<sequence>MTNQYLNISNDKQQLDTSTHFNNLLQQLHPTIMSRIMKMRISDCDKEDLYQEVIIRIYKATKTFDFNGKQPFKHYVQCVISSVKYDYLRKYLAINRRTESLINEYKVKYSNHSLYKETELCCLYKMQLTELQGQFKYLSIFEKEVMTLVCQYYSPKEIATILNVSDKKVYNAIQRSKQKIKVYC</sequence>
<accession>A9YUV3</accession>
<dbReference type="EMBL" id="EU296769">
    <property type="protein sequence ID" value="ABY26584.1"/>
    <property type="molecule type" value="Genomic_DNA"/>
</dbReference>
<dbReference type="GO" id="GO:0016987">
    <property type="term" value="F:sigma factor activity"/>
    <property type="evidence" value="ECO:0007669"/>
    <property type="project" value="UniProtKB-KW"/>
</dbReference>
<evidence type="ECO:0000256" key="4">
    <source>
        <dbReference type="ARBA" id="ARBA00023082"/>
    </source>
</evidence>
<dbReference type="AlphaFoldDB" id="A9YUV3"/>
<evidence type="ECO:0000256" key="6">
    <source>
        <dbReference type="ARBA" id="ARBA00023163"/>
    </source>
</evidence>
<keyword evidence="5" id="KW-0238">DNA-binding</keyword>
<evidence type="ECO:0000259" key="8">
    <source>
        <dbReference type="Pfam" id="PF04542"/>
    </source>
</evidence>
<comment type="similarity">
    <text evidence="1">Belongs to the sigma-70 factor family.</text>
</comment>